<dbReference type="InterPro" id="IPR040447">
    <property type="entry name" value="RRM_Rrp7"/>
</dbReference>
<evidence type="ECO:0000259" key="3">
    <source>
        <dbReference type="Pfam" id="PF12923"/>
    </source>
</evidence>
<dbReference type="Proteomes" id="UP000244855">
    <property type="component" value="Unassembled WGS sequence"/>
</dbReference>
<dbReference type="STRING" id="97972.A0A2V1E7Y4"/>
<evidence type="ECO:0000313" key="6">
    <source>
        <dbReference type="Proteomes" id="UP000244855"/>
    </source>
</evidence>
<dbReference type="InterPro" id="IPR024326">
    <property type="entry name" value="RRP7_C"/>
</dbReference>
<dbReference type="CDD" id="cd12293">
    <property type="entry name" value="dRRM_Rrp7p"/>
    <property type="match status" value="1"/>
</dbReference>
<evidence type="ECO:0000256" key="1">
    <source>
        <dbReference type="ARBA" id="ARBA00006110"/>
    </source>
</evidence>
<protein>
    <recommendedName>
        <fullName evidence="7">RRM domain-containing protein</fullName>
    </recommendedName>
</protein>
<feature type="region of interest" description="Disordered" evidence="2">
    <location>
        <begin position="284"/>
        <end position="303"/>
    </location>
</feature>
<accession>A0A2V1E7Y4</accession>
<dbReference type="GO" id="GO:0034456">
    <property type="term" value="C:UTP-C complex"/>
    <property type="evidence" value="ECO:0007669"/>
    <property type="project" value="TreeGrafter"/>
</dbReference>
<reference evidence="5 6" key="1">
    <citation type="journal article" date="2018" name="Sci. Rep.">
        <title>Comparative genomics provides insights into the lifestyle and reveals functional heterogeneity of dark septate endophytic fungi.</title>
        <authorList>
            <person name="Knapp D.G."/>
            <person name="Nemeth J.B."/>
            <person name="Barry K."/>
            <person name="Hainaut M."/>
            <person name="Henrissat B."/>
            <person name="Johnson J."/>
            <person name="Kuo A."/>
            <person name="Lim J.H.P."/>
            <person name="Lipzen A."/>
            <person name="Nolan M."/>
            <person name="Ohm R.A."/>
            <person name="Tamas L."/>
            <person name="Grigoriev I.V."/>
            <person name="Spatafora J.W."/>
            <person name="Nagy L.G."/>
            <person name="Kovacs G.M."/>
        </authorList>
    </citation>
    <scope>NUCLEOTIDE SEQUENCE [LARGE SCALE GENOMIC DNA]</scope>
    <source>
        <strain evidence="5 6">DSE2036</strain>
    </source>
</reference>
<feature type="region of interest" description="Disordered" evidence="2">
    <location>
        <begin position="246"/>
        <end position="277"/>
    </location>
</feature>
<dbReference type="InterPro" id="IPR040446">
    <property type="entry name" value="RRP7"/>
</dbReference>
<feature type="domain" description="Rrp7 RRM-like N-terminal" evidence="4">
    <location>
        <begin position="21"/>
        <end position="201"/>
    </location>
</feature>
<comment type="similarity">
    <text evidence="1">Belongs to the RRP7 family.</text>
</comment>
<keyword evidence="6" id="KW-1185">Reference proteome</keyword>
<dbReference type="AlphaFoldDB" id="A0A2V1E7Y4"/>
<evidence type="ECO:0000259" key="4">
    <source>
        <dbReference type="Pfam" id="PF17799"/>
    </source>
</evidence>
<dbReference type="Pfam" id="PF12923">
    <property type="entry name" value="RRP7"/>
    <property type="match status" value="1"/>
</dbReference>
<dbReference type="GO" id="GO:0000028">
    <property type="term" value="P:ribosomal small subunit assembly"/>
    <property type="evidence" value="ECO:0007669"/>
    <property type="project" value="TreeGrafter"/>
</dbReference>
<dbReference type="GO" id="GO:0006364">
    <property type="term" value="P:rRNA processing"/>
    <property type="evidence" value="ECO:0007669"/>
    <property type="project" value="TreeGrafter"/>
</dbReference>
<feature type="domain" description="Ribosomal RNA-processing protein 7 C-terminal" evidence="3">
    <location>
        <begin position="205"/>
        <end position="322"/>
    </location>
</feature>
<evidence type="ECO:0008006" key="7">
    <source>
        <dbReference type="Google" id="ProtNLM"/>
    </source>
</evidence>
<name>A0A2V1E7Y4_9PLEO</name>
<sequence length="326" mass="36337">MAPETNNKPSKRPKIPTSVGTFTVVPLSLPTLPGLPETVNDAKHYLYIQPHNPSQTTPTTERSLFIANVPIDASESNIRALFADQLGGSRVSHVEFDSSIPAAPVHKRWKGNAPPGAKAGMKRKREDREIVAEGVVEDAESALPRTWSAEVRGSGGSAVVVFVDRKSMAGAWKEVKRVAKEGVSLTWGVGEAVGVERYKSHFSLQYPTPAALHNSATNYLIQFDEVQAIRNRLLATSRAVPDEDGFITVTRGGGRTAPAARLEQAEQKRDELEERKKKNGVKDDFYRFQNREKRKEKEGELRRGFERDRKRVMEMRQRRGKVVPES</sequence>
<dbReference type="OrthoDB" id="5390at2759"/>
<evidence type="ECO:0000256" key="2">
    <source>
        <dbReference type="SAM" id="MobiDB-lite"/>
    </source>
</evidence>
<gene>
    <name evidence="5" type="ORF">DM02DRAFT_609470</name>
</gene>
<dbReference type="EMBL" id="KZ805307">
    <property type="protein sequence ID" value="PVI06667.1"/>
    <property type="molecule type" value="Genomic_DNA"/>
</dbReference>
<dbReference type="CDD" id="cd12950">
    <property type="entry name" value="RRP7_Rrp7p"/>
    <property type="match status" value="1"/>
</dbReference>
<organism evidence="5 6">
    <name type="scientific">Periconia macrospinosa</name>
    <dbReference type="NCBI Taxonomy" id="97972"/>
    <lineage>
        <taxon>Eukaryota</taxon>
        <taxon>Fungi</taxon>
        <taxon>Dikarya</taxon>
        <taxon>Ascomycota</taxon>
        <taxon>Pezizomycotina</taxon>
        <taxon>Dothideomycetes</taxon>
        <taxon>Pleosporomycetidae</taxon>
        <taxon>Pleosporales</taxon>
        <taxon>Massarineae</taxon>
        <taxon>Periconiaceae</taxon>
        <taxon>Periconia</taxon>
    </lineage>
</organism>
<dbReference type="Gene3D" id="6.10.250.1770">
    <property type="match status" value="1"/>
</dbReference>
<dbReference type="GO" id="GO:0032545">
    <property type="term" value="C:CURI complex"/>
    <property type="evidence" value="ECO:0007669"/>
    <property type="project" value="TreeGrafter"/>
</dbReference>
<proteinExistence type="inferred from homology"/>
<feature type="compositionally biased region" description="Basic and acidic residues" evidence="2">
    <location>
        <begin position="263"/>
        <end position="277"/>
    </location>
</feature>
<dbReference type="PANTHER" id="PTHR13191:SF0">
    <property type="entry name" value="RIBOSOMAL RNA-PROCESSING PROTEIN 7 HOMOLOG A-RELATED"/>
    <property type="match status" value="1"/>
</dbReference>
<evidence type="ECO:0000313" key="5">
    <source>
        <dbReference type="EMBL" id="PVI06667.1"/>
    </source>
</evidence>
<dbReference type="PANTHER" id="PTHR13191">
    <property type="entry name" value="RIBOSOMAL RNA PROCESSING PROTEIN 7-RELATED"/>
    <property type="match status" value="1"/>
</dbReference>
<dbReference type="Pfam" id="PF17799">
    <property type="entry name" value="RRM_Rrp7"/>
    <property type="match status" value="1"/>
</dbReference>
<feature type="region of interest" description="Disordered" evidence="2">
    <location>
        <begin position="105"/>
        <end position="126"/>
    </location>
</feature>